<evidence type="ECO:0000313" key="1">
    <source>
        <dbReference type="EMBL" id="AVP56203.1"/>
    </source>
</evidence>
<organism evidence="1 2">
    <name type="scientific">Pulveribacter suum</name>
    <dbReference type="NCBI Taxonomy" id="2116657"/>
    <lineage>
        <taxon>Bacteria</taxon>
        <taxon>Pseudomonadati</taxon>
        <taxon>Pseudomonadota</taxon>
        <taxon>Betaproteobacteria</taxon>
        <taxon>Burkholderiales</taxon>
        <taxon>Comamonadaceae</taxon>
        <taxon>Pulveribacter</taxon>
    </lineage>
</organism>
<dbReference type="Gene3D" id="2.40.10.10">
    <property type="entry name" value="Trypsin-like serine proteases"/>
    <property type="match status" value="2"/>
</dbReference>
<dbReference type="Proteomes" id="UP000241829">
    <property type="component" value="Chromosome"/>
</dbReference>
<dbReference type="KEGG" id="melm:C7H73_00010"/>
<protein>
    <submittedName>
        <fullName evidence="1">Endoproteinase ArgC</fullName>
    </submittedName>
</protein>
<dbReference type="InterPro" id="IPR043504">
    <property type="entry name" value="Peptidase_S1_PA_chymotrypsin"/>
</dbReference>
<dbReference type="SUPFAM" id="SSF50494">
    <property type="entry name" value="Trypsin-like serine proteases"/>
    <property type="match status" value="1"/>
</dbReference>
<dbReference type="AlphaFoldDB" id="A0A2P1NGR3"/>
<dbReference type="PANTHER" id="PTHR36234">
    <property type="entry name" value="LYSYL ENDOPEPTIDASE"/>
    <property type="match status" value="1"/>
</dbReference>
<gene>
    <name evidence="1" type="ORF">C7H73_00010</name>
</gene>
<accession>A0A2P1NGR3</accession>
<dbReference type="PANTHER" id="PTHR36234:SF5">
    <property type="entry name" value="LYSYL ENDOPEPTIDASE"/>
    <property type="match status" value="1"/>
</dbReference>
<sequence>MADTATPDATARLLRWQAGLQGTQVAALRFAAEGAHGVRLGVLVQALPEGAVLRAYGTPQGDVVQVSARQLQELAARNAQGGADDAAARTWWSPDFGIGETTLEIEVASAADTDAVRLSVPRLSHFTQSPEQAEGALLPKAAGSCNVDLACRPEYLEQSRSVARMLFVREDGKTYLCTGTLMNDAASSGTPYFLSANHCVDSQAVASTLTTDWFLRAATCGGAGTDPAAKRVSGGATLLYAAARTDTAFLRLNNPPPAGIVYAGSYFGALLQPGTELAAVHHPAGDPQKVSLGTLQRYSVCGDSFCSSSNAADGTYLTLNWRSGVVEGGSSGSAAFVTLGQRRYVVGQLLGGSSSCAVPTGVDHYGRFDLSYRDAIKRWLSPGG</sequence>
<keyword evidence="2" id="KW-1185">Reference proteome</keyword>
<proteinExistence type="predicted"/>
<dbReference type="InterPro" id="IPR009003">
    <property type="entry name" value="Peptidase_S1_PA"/>
</dbReference>
<dbReference type="Pfam" id="PF13365">
    <property type="entry name" value="Trypsin_2"/>
    <property type="match status" value="1"/>
</dbReference>
<evidence type="ECO:0000313" key="2">
    <source>
        <dbReference type="Proteomes" id="UP000241829"/>
    </source>
</evidence>
<dbReference type="EMBL" id="CP027792">
    <property type="protein sequence ID" value="AVP56203.1"/>
    <property type="molecule type" value="Genomic_DNA"/>
</dbReference>
<reference evidence="2" key="1">
    <citation type="submission" date="2018-03" db="EMBL/GenBank/DDBJ databases">
        <title>Genome sequencing of Melaminivora sp. strain SC2-7.</title>
        <authorList>
            <person name="Kim S.-J."/>
            <person name="Heo J."/>
            <person name="Ahn J.-H."/>
            <person name="Kwon S.-W."/>
        </authorList>
    </citation>
    <scope>NUCLEOTIDE SEQUENCE [LARGE SCALE GENOMIC DNA]</scope>
    <source>
        <strain evidence="2">SC2-7</strain>
    </source>
</reference>
<name>A0A2P1NGR3_9BURK</name>